<comment type="caution">
    <text evidence="1">The sequence shown here is derived from an EMBL/GenBank/DDBJ whole genome shotgun (WGS) entry which is preliminary data.</text>
</comment>
<dbReference type="Proteomes" id="UP000050488">
    <property type="component" value="Unassembled WGS sequence"/>
</dbReference>
<gene>
    <name evidence="1" type="ORF">Clow_00944</name>
</gene>
<evidence type="ECO:0000313" key="1">
    <source>
        <dbReference type="EMBL" id="KQB86736.1"/>
    </source>
</evidence>
<organism evidence="1 2">
    <name type="scientific">Corynebacterium lowii</name>
    <dbReference type="NCBI Taxonomy" id="1544413"/>
    <lineage>
        <taxon>Bacteria</taxon>
        <taxon>Bacillati</taxon>
        <taxon>Actinomycetota</taxon>
        <taxon>Actinomycetes</taxon>
        <taxon>Mycobacteriales</taxon>
        <taxon>Corynebacteriaceae</taxon>
        <taxon>Corynebacterium</taxon>
    </lineage>
</organism>
<protein>
    <submittedName>
        <fullName evidence="1">Uncharacterized protein</fullName>
    </submittedName>
</protein>
<dbReference type="RefSeq" id="WP_055176951.1">
    <property type="nucleotide sequence ID" value="NZ_JAUSQY010000001.1"/>
</dbReference>
<sequence>MDNSAQEVRIELKPAWIAWWFHKLLTYPKITCGGVAHDGEWGKGHIRVLRGQELTVGFSYKVFHDSRVRCQSQPVRLVNIPRKIVGKTSLLNQGLMSVELID</sequence>
<dbReference type="STRING" id="1544413.Clow_00944"/>
<accession>A0A0Q0YIZ2</accession>
<dbReference type="AlphaFoldDB" id="A0A0Q0YIZ2"/>
<reference evidence="1 2" key="1">
    <citation type="submission" date="2015-10" db="EMBL/GenBank/DDBJ databases">
        <title>Corynebacteirum lowii and Corynebacterium oculi species nova, derived from human clinical disease and and emended description of Corynebacterium mastiditis.</title>
        <authorList>
            <person name="Bernard K."/>
            <person name="Pacheco A.L."/>
            <person name="Mcdougall C."/>
            <person name="Burtx T."/>
            <person name="Weibe D."/>
            <person name="Tyler S."/>
            <person name="Olson A.B."/>
            <person name="Cnockaert M."/>
            <person name="Eguchi H."/>
            <person name="Kuwahara T."/>
            <person name="Nakayama-Imaohji H."/>
            <person name="Boudewijins M."/>
            <person name="Van Hoecke F."/>
            <person name="Bernier A.-M."/>
            <person name="Vandamme P."/>
        </authorList>
    </citation>
    <scope>NUCLEOTIDE SEQUENCE [LARGE SCALE GENOMIC DNA]</scope>
    <source>
        <strain evidence="1 2">NML 130206</strain>
    </source>
</reference>
<name>A0A0Q0YIZ2_9CORY</name>
<proteinExistence type="predicted"/>
<evidence type="ECO:0000313" key="2">
    <source>
        <dbReference type="Proteomes" id="UP000050488"/>
    </source>
</evidence>
<dbReference type="EMBL" id="LKEV01000002">
    <property type="protein sequence ID" value="KQB86736.1"/>
    <property type="molecule type" value="Genomic_DNA"/>
</dbReference>
<keyword evidence="2" id="KW-1185">Reference proteome</keyword>